<evidence type="ECO:0000313" key="2">
    <source>
        <dbReference type="EMBL" id="RNA23340.1"/>
    </source>
</evidence>
<accession>A0A3M7RIX5</accession>
<proteinExistence type="predicted"/>
<feature type="signal peptide" evidence="1">
    <location>
        <begin position="1"/>
        <end position="19"/>
    </location>
</feature>
<reference evidence="2 3" key="1">
    <citation type="journal article" date="2018" name="Sci. Rep.">
        <title>Genomic signatures of local adaptation to the degree of environmental predictability in rotifers.</title>
        <authorList>
            <person name="Franch-Gras L."/>
            <person name="Hahn C."/>
            <person name="Garcia-Roger E.M."/>
            <person name="Carmona M.J."/>
            <person name="Serra M."/>
            <person name="Gomez A."/>
        </authorList>
    </citation>
    <scope>NUCLEOTIDE SEQUENCE [LARGE SCALE GENOMIC DNA]</scope>
    <source>
        <strain evidence="2">HYR1</strain>
    </source>
</reference>
<comment type="caution">
    <text evidence="2">The sequence shown here is derived from an EMBL/GenBank/DDBJ whole genome shotgun (WGS) entry which is preliminary data.</text>
</comment>
<keyword evidence="3" id="KW-1185">Reference proteome</keyword>
<evidence type="ECO:0000256" key="1">
    <source>
        <dbReference type="SAM" id="SignalP"/>
    </source>
</evidence>
<keyword evidence="1" id="KW-0732">Signal</keyword>
<sequence length="64" mass="7690">MIILTIYILSFNLIKLIENNVVSRQSYGYFNKTYWGNNYTFSLEKFIKITKKILSKNRFLFIAN</sequence>
<name>A0A3M7RIX5_BRAPC</name>
<gene>
    <name evidence="2" type="ORF">BpHYR1_016256</name>
</gene>
<feature type="chain" id="PRO_5018115272" evidence="1">
    <location>
        <begin position="20"/>
        <end position="64"/>
    </location>
</feature>
<dbReference type="AlphaFoldDB" id="A0A3M7RIX5"/>
<evidence type="ECO:0000313" key="3">
    <source>
        <dbReference type="Proteomes" id="UP000276133"/>
    </source>
</evidence>
<dbReference type="EMBL" id="REGN01003312">
    <property type="protein sequence ID" value="RNA23340.1"/>
    <property type="molecule type" value="Genomic_DNA"/>
</dbReference>
<dbReference type="Proteomes" id="UP000276133">
    <property type="component" value="Unassembled WGS sequence"/>
</dbReference>
<protein>
    <submittedName>
        <fullName evidence="2">Uncharacterized protein</fullName>
    </submittedName>
</protein>
<organism evidence="2 3">
    <name type="scientific">Brachionus plicatilis</name>
    <name type="common">Marine rotifer</name>
    <name type="synonym">Brachionus muelleri</name>
    <dbReference type="NCBI Taxonomy" id="10195"/>
    <lineage>
        <taxon>Eukaryota</taxon>
        <taxon>Metazoa</taxon>
        <taxon>Spiralia</taxon>
        <taxon>Gnathifera</taxon>
        <taxon>Rotifera</taxon>
        <taxon>Eurotatoria</taxon>
        <taxon>Monogononta</taxon>
        <taxon>Pseudotrocha</taxon>
        <taxon>Ploima</taxon>
        <taxon>Brachionidae</taxon>
        <taxon>Brachionus</taxon>
    </lineage>
</organism>